<evidence type="ECO:0000256" key="1">
    <source>
        <dbReference type="SAM" id="MobiDB-lite"/>
    </source>
</evidence>
<organism evidence="2 3">
    <name type="scientific">Rhamnella rubrinervis</name>
    <dbReference type="NCBI Taxonomy" id="2594499"/>
    <lineage>
        <taxon>Eukaryota</taxon>
        <taxon>Viridiplantae</taxon>
        <taxon>Streptophyta</taxon>
        <taxon>Embryophyta</taxon>
        <taxon>Tracheophyta</taxon>
        <taxon>Spermatophyta</taxon>
        <taxon>Magnoliopsida</taxon>
        <taxon>eudicotyledons</taxon>
        <taxon>Gunneridae</taxon>
        <taxon>Pentapetalae</taxon>
        <taxon>rosids</taxon>
        <taxon>fabids</taxon>
        <taxon>Rosales</taxon>
        <taxon>Rhamnaceae</taxon>
        <taxon>rhamnoid group</taxon>
        <taxon>Rhamneae</taxon>
        <taxon>Rhamnella</taxon>
    </lineage>
</organism>
<accession>A0A8K0E6A9</accession>
<name>A0A8K0E6A9_9ROSA</name>
<dbReference type="AlphaFoldDB" id="A0A8K0E6A9"/>
<gene>
    <name evidence="2" type="ORF">FNV43_RR19049</name>
</gene>
<keyword evidence="3" id="KW-1185">Reference proteome</keyword>
<sequence length="110" mass="13179">MCGFRDALSFEEGEPLLAWFISEEDYKKEREKMLKYDETMRRKIMKKLEEKNFDPFRRSSFDGKLQNTKKKLKGDPEDMNLEMSYGRVSNKNYWDSDDDEDEALRSTSLP</sequence>
<evidence type="ECO:0000313" key="2">
    <source>
        <dbReference type="EMBL" id="KAF3440763.1"/>
    </source>
</evidence>
<proteinExistence type="predicted"/>
<feature type="region of interest" description="Disordered" evidence="1">
    <location>
        <begin position="59"/>
        <end position="110"/>
    </location>
</feature>
<dbReference type="EMBL" id="VOIH02000008">
    <property type="protein sequence ID" value="KAF3440763.1"/>
    <property type="molecule type" value="Genomic_DNA"/>
</dbReference>
<comment type="caution">
    <text evidence="2">The sequence shown here is derived from an EMBL/GenBank/DDBJ whole genome shotgun (WGS) entry which is preliminary data.</text>
</comment>
<dbReference type="Proteomes" id="UP000796880">
    <property type="component" value="Unassembled WGS sequence"/>
</dbReference>
<protein>
    <submittedName>
        <fullName evidence="2">Uncharacterized protein</fullName>
    </submittedName>
</protein>
<reference evidence="2" key="1">
    <citation type="submission" date="2020-03" db="EMBL/GenBank/DDBJ databases">
        <title>A high-quality chromosome-level genome assembly of a woody plant with both climbing and erect habits, Rhamnella rubrinervis.</title>
        <authorList>
            <person name="Lu Z."/>
            <person name="Yang Y."/>
            <person name="Zhu X."/>
            <person name="Sun Y."/>
        </authorList>
    </citation>
    <scope>NUCLEOTIDE SEQUENCE</scope>
    <source>
        <strain evidence="2">BYM</strain>
        <tissue evidence="2">Leaf</tissue>
    </source>
</reference>
<evidence type="ECO:0000313" key="3">
    <source>
        <dbReference type="Proteomes" id="UP000796880"/>
    </source>
</evidence>